<dbReference type="GO" id="GO:0004252">
    <property type="term" value="F:serine-type endopeptidase activity"/>
    <property type="evidence" value="ECO:0007669"/>
    <property type="project" value="TreeGrafter"/>
</dbReference>
<proteinExistence type="predicted"/>
<gene>
    <name evidence="4" type="ORF">TW72_05665</name>
</gene>
<dbReference type="Proteomes" id="UP000033664">
    <property type="component" value="Unassembled WGS sequence"/>
</dbReference>
<dbReference type="InterPro" id="IPR029058">
    <property type="entry name" value="AB_hydrolase_fold"/>
</dbReference>
<dbReference type="InterPro" id="IPR001375">
    <property type="entry name" value="Peptidase_S9_cat"/>
</dbReference>
<name>A0A0F4Q026_9GAMM</name>
<evidence type="ECO:0000256" key="2">
    <source>
        <dbReference type="SAM" id="SignalP"/>
    </source>
</evidence>
<dbReference type="GeneID" id="58227976"/>
<evidence type="ECO:0000256" key="1">
    <source>
        <dbReference type="ARBA" id="ARBA00022801"/>
    </source>
</evidence>
<feature type="domain" description="Peptidase S9 prolyl oligopeptidase catalytic" evidence="3">
    <location>
        <begin position="441"/>
        <end position="651"/>
    </location>
</feature>
<dbReference type="FunFam" id="3.40.50.1820:FF:000442">
    <property type="entry name" value="Subfamily S9C unassigned peptidase"/>
    <property type="match status" value="1"/>
</dbReference>
<reference evidence="4 5" key="1">
    <citation type="journal article" date="2015" name="BMC Genomics">
        <title>Genome mining reveals unlocked bioactive potential of marine Gram-negative bacteria.</title>
        <authorList>
            <person name="Machado H."/>
            <person name="Sonnenschein E.C."/>
            <person name="Melchiorsen J."/>
            <person name="Gram L."/>
        </authorList>
    </citation>
    <scope>NUCLEOTIDE SEQUENCE [LARGE SCALE GENOMIC DNA]</scope>
    <source>
        <strain evidence="4 5">S3137</strain>
    </source>
</reference>
<keyword evidence="2" id="KW-0732">Signal</keyword>
<evidence type="ECO:0000259" key="3">
    <source>
        <dbReference type="Pfam" id="PF00326"/>
    </source>
</evidence>
<accession>A0A0F4Q026</accession>
<dbReference type="EMBL" id="JXXZ01000005">
    <property type="protein sequence ID" value="KJZ00998.1"/>
    <property type="molecule type" value="Genomic_DNA"/>
</dbReference>
<dbReference type="GO" id="GO:0006508">
    <property type="term" value="P:proteolysis"/>
    <property type="evidence" value="ECO:0007669"/>
    <property type="project" value="InterPro"/>
</dbReference>
<protein>
    <submittedName>
        <fullName evidence="4">Peptidase S9</fullName>
    </submittedName>
</protein>
<dbReference type="OrthoDB" id="4269629at2"/>
<dbReference type="SUPFAM" id="SSF53474">
    <property type="entry name" value="alpha/beta-Hydrolases"/>
    <property type="match status" value="1"/>
</dbReference>
<dbReference type="eggNOG" id="COG1506">
    <property type="taxonomic scope" value="Bacteria"/>
</dbReference>
<evidence type="ECO:0000313" key="4">
    <source>
        <dbReference type="EMBL" id="KJZ00998.1"/>
    </source>
</evidence>
<dbReference type="PATRIC" id="fig|151081.8.peg.2061"/>
<dbReference type="Pfam" id="PF00326">
    <property type="entry name" value="Peptidase_S9"/>
    <property type="match status" value="1"/>
</dbReference>
<dbReference type="Gene3D" id="3.40.50.1820">
    <property type="entry name" value="alpha/beta hydrolase"/>
    <property type="match status" value="1"/>
</dbReference>
<feature type="signal peptide" evidence="2">
    <location>
        <begin position="1"/>
        <end position="18"/>
    </location>
</feature>
<dbReference type="PANTHER" id="PTHR42776:SF27">
    <property type="entry name" value="DIPEPTIDYL PEPTIDASE FAMILY MEMBER 6"/>
    <property type="match status" value="1"/>
</dbReference>
<keyword evidence="1" id="KW-0378">Hydrolase</keyword>
<sequence length="652" mass="73454">MKLFIALLLGLVSTAVGAEEAKAELIPLEHFSRSAQYHSLKLSPDGAYLGAMTKKEGKDVLFILDTENFKMHHGVSFPGNAQVGNYQWVNNERVVLSKEYLRGWKDHPEYYGELFGVNVDGSRSKYLMGYQGEQQTGSRLRKATSVYGTSYILDPLVDDERHMLVVTYPWTGSKEPHTIVYEVDVYRGLRRQVTRSPSRMAQFLTDEQGRLRVSVSTDNYTDQEIHLRDLDEGQWVELERGAMGLSDIKLHGFNQKGNVVYASASKNGEPAGLYKLNLETKTHELVYQEEYVSPSKVWVDEVDKSVFAIEYEAQYPNYAFVDKNAPMAKRLKGLLQAVPGRQVRITSSTEDGNLSVVWTGSDRHPSSFYLFNASTNELKFLFSSRSWIDTTQMSQTKPIQYTARDGLNIYGYFTVPHGKELKDLPLVVLPHGGPHGPRDWWGFDPEVQLLASRGIAVLQVNFRGSGGFGGNFQRAGYRKWGSDIQYDIIDGVNYVTEQGWVDKDNMCIMGASFGAYSALQSAIIEPDMFQCAVGVVGVYDLPLMFDEGDVAARDSGQRYLRKVLGSDKKQLKAFSPSYNVDKLKAPVLIVHGGEDQRAPIEQAESLIAALDKAEHPYQYVLLEDEGHGFYNAEHQLHYYQQMIAFVTEHLNL</sequence>
<dbReference type="SUPFAM" id="SSF82171">
    <property type="entry name" value="DPP6 N-terminal domain-like"/>
    <property type="match status" value="1"/>
</dbReference>
<feature type="chain" id="PRO_5002474836" evidence="2">
    <location>
        <begin position="19"/>
        <end position="652"/>
    </location>
</feature>
<dbReference type="AlphaFoldDB" id="A0A0F4Q026"/>
<dbReference type="RefSeq" id="WP_045979497.1">
    <property type="nucleotide sequence ID" value="NZ_JXXY01000008.1"/>
</dbReference>
<evidence type="ECO:0000313" key="5">
    <source>
        <dbReference type="Proteomes" id="UP000033664"/>
    </source>
</evidence>
<comment type="caution">
    <text evidence="4">The sequence shown here is derived from an EMBL/GenBank/DDBJ whole genome shotgun (WGS) entry which is preliminary data.</text>
</comment>
<keyword evidence="5" id="KW-1185">Reference proteome</keyword>
<organism evidence="4 5">
    <name type="scientific">Pseudoalteromonas ruthenica</name>
    <dbReference type="NCBI Taxonomy" id="151081"/>
    <lineage>
        <taxon>Bacteria</taxon>
        <taxon>Pseudomonadati</taxon>
        <taxon>Pseudomonadota</taxon>
        <taxon>Gammaproteobacteria</taxon>
        <taxon>Alteromonadales</taxon>
        <taxon>Pseudoalteromonadaceae</taxon>
        <taxon>Pseudoalteromonas</taxon>
    </lineage>
</organism>
<dbReference type="PANTHER" id="PTHR42776">
    <property type="entry name" value="SERINE PEPTIDASE S9 FAMILY MEMBER"/>
    <property type="match status" value="1"/>
</dbReference>